<keyword evidence="1" id="KW-1133">Transmembrane helix</keyword>
<dbReference type="AlphaFoldDB" id="A0A2T5YQA1"/>
<comment type="caution">
    <text evidence="2">The sequence shown here is derived from an EMBL/GenBank/DDBJ whole genome shotgun (WGS) entry which is preliminary data.</text>
</comment>
<dbReference type="RefSeq" id="WP_108210861.1">
    <property type="nucleotide sequence ID" value="NZ_QBKI01000002.1"/>
</dbReference>
<keyword evidence="3" id="KW-1185">Reference proteome</keyword>
<name>A0A2T5YQA1_9BACT</name>
<dbReference type="EMBL" id="QBKI01000002">
    <property type="protein sequence ID" value="PTX21490.1"/>
    <property type="molecule type" value="Genomic_DNA"/>
</dbReference>
<reference evidence="2 3" key="1">
    <citation type="submission" date="2018-04" db="EMBL/GenBank/DDBJ databases">
        <title>Genomic Encyclopedia of Archaeal and Bacterial Type Strains, Phase II (KMG-II): from individual species to whole genera.</title>
        <authorList>
            <person name="Goeker M."/>
        </authorList>
    </citation>
    <scope>NUCLEOTIDE SEQUENCE [LARGE SCALE GENOMIC DNA]</scope>
    <source>
        <strain evidence="2 3">DSM 100162</strain>
    </source>
</reference>
<feature type="transmembrane region" description="Helical" evidence="1">
    <location>
        <begin position="44"/>
        <end position="61"/>
    </location>
</feature>
<organism evidence="2 3">
    <name type="scientific">Pontibacter mucosus</name>
    <dbReference type="NCBI Taxonomy" id="1649266"/>
    <lineage>
        <taxon>Bacteria</taxon>
        <taxon>Pseudomonadati</taxon>
        <taxon>Bacteroidota</taxon>
        <taxon>Cytophagia</taxon>
        <taxon>Cytophagales</taxon>
        <taxon>Hymenobacteraceae</taxon>
        <taxon>Pontibacter</taxon>
    </lineage>
</organism>
<sequence>MDNTLENTSFRNLLHNPSQLADIIKDPTKGLDFYKGLSVKEQQYLLFAAAFGLIGYAIYLGRQEKQVDTSS</sequence>
<keyword evidence="1" id="KW-0472">Membrane</keyword>
<keyword evidence="1" id="KW-0812">Transmembrane</keyword>
<evidence type="ECO:0000256" key="1">
    <source>
        <dbReference type="SAM" id="Phobius"/>
    </source>
</evidence>
<gene>
    <name evidence="2" type="ORF">C8N40_102466</name>
</gene>
<accession>A0A2T5YQA1</accession>
<evidence type="ECO:0000313" key="3">
    <source>
        <dbReference type="Proteomes" id="UP000244225"/>
    </source>
</evidence>
<protein>
    <submittedName>
        <fullName evidence="2">Uncharacterized protein</fullName>
    </submittedName>
</protein>
<dbReference type="OrthoDB" id="854126at2"/>
<evidence type="ECO:0000313" key="2">
    <source>
        <dbReference type="EMBL" id="PTX21490.1"/>
    </source>
</evidence>
<dbReference type="Proteomes" id="UP000244225">
    <property type="component" value="Unassembled WGS sequence"/>
</dbReference>
<proteinExistence type="predicted"/>